<dbReference type="InterPro" id="IPR014284">
    <property type="entry name" value="RNA_pol_sigma-70_dom"/>
</dbReference>
<comment type="caution">
    <text evidence="7">The sequence shown here is derived from an EMBL/GenBank/DDBJ whole genome shotgun (WGS) entry which is preliminary data.</text>
</comment>
<proteinExistence type="inferred from homology"/>
<dbReference type="InterPro" id="IPR036388">
    <property type="entry name" value="WH-like_DNA-bd_sf"/>
</dbReference>
<dbReference type="PANTHER" id="PTHR43133">
    <property type="entry name" value="RNA POLYMERASE ECF-TYPE SIGMA FACTO"/>
    <property type="match status" value="1"/>
</dbReference>
<protein>
    <submittedName>
        <fullName evidence="7">Sigma-70 family RNA polymerase sigma factor</fullName>
    </submittedName>
</protein>
<dbReference type="Gene3D" id="1.10.10.10">
    <property type="entry name" value="Winged helix-like DNA-binding domain superfamily/Winged helix DNA-binding domain"/>
    <property type="match status" value="1"/>
</dbReference>
<dbReference type="InterPro" id="IPR013325">
    <property type="entry name" value="RNA_pol_sigma_r2"/>
</dbReference>
<dbReference type="PANTHER" id="PTHR43133:SF46">
    <property type="entry name" value="RNA POLYMERASE SIGMA-70 FACTOR ECF SUBFAMILY"/>
    <property type="match status" value="1"/>
</dbReference>
<dbReference type="Proteomes" id="UP000451233">
    <property type="component" value="Unassembled WGS sequence"/>
</dbReference>
<evidence type="ECO:0000256" key="3">
    <source>
        <dbReference type="ARBA" id="ARBA00023082"/>
    </source>
</evidence>
<evidence type="ECO:0000259" key="5">
    <source>
        <dbReference type="Pfam" id="PF04542"/>
    </source>
</evidence>
<keyword evidence="8" id="KW-1185">Reference proteome</keyword>
<dbReference type="Pfam" id="PF08281">
    <property type="entry name" value="Sigma70_r4_2"/>
    <property type="match status" value="1"/>
</dbReference>
<evidence type="ECO:0000313" key="8">
    <source>
        <dbReference type="Proteomes" id="UP000451233"/>
    </source>
</evidence>
<gene>
    <name evidence="7" type="ORF">GS398_04690</name>
</gene>
<dbReference type="Gene3D" id="1.10.1740.10">
    <property type="match status" value="1"/>
</dbReference>
<evidence type="ECO:0000256" key="4">
    <source>
        <dbReference type="ARBA" id="ARBA00023163"/>
    </source>
</evidence>
<feature type="domain" description="RNA polymerase sigma factor 70 region 4 type 2" evidence="6">
    <location>
        <begin position="125"/>
        <end position="171"/>
    </location>
</feature>
<evidence type="ECO:0000259" key="6">
    <source>
        <dbReference type="Pfam" id="PF08281"/>
    </source>
</evidence>
<evidence type="ECO:0000256" key="2">
    <source>
        <dbReference type="ARBA" id="ARBA00023015"/>
    </source>
</evidence>
<dbReference type="GO" id="GO:0003677">
    <property type="term" value="F:DNA binding"/>
    <property type="evidence" value="ECO:0007669"/>
    <property type="project" value="InterPro"/>
</dbReference>
<dbReference type="AlphaFoldDB" id="A0A7K1XUB9"/>
<dbReference type="Pfam" id="PF04542">
    <property type="entry name" value="Sigma70_r2"/>
    <property type="match status" value="1"/>
</dbReference>
<dbReference type="EMBL" id="WVHS01000001">
    <property type="protein sequence ID" value="MXV14584.1"/>
    <property type="molecule type" value="Genomic_DNA"/>
</dbReference>
<name>A0A7K1XUB9_9SPHI</name>
<dbReference type="InterPro" id="IPR013249">
    <property type="entry name" value="RNA_pol_sigma70_r4_t2"/>
</dbReference>
<dbReference type="NCBIfam" id="TIGR02937">
    <property type="entry name" value="sigma70-ECF"/>
    <property type="match status" value="1"/>
</dbReference>
<keyword evidence="2" id="KW-0805">Transcription regulation</keyword>
<dbReference type="InterPro" id="IPR007627">
    <property type="entry name" value="RNA_pol_sigma70_r2"/>
</dbReference>
<feature type="domain" description="RNA polymerase sigma-70 region 2" evidence="5">
    <location>
        <begin position="28"/>
        <end position="96"/>
    </location>
</feature>
<keyword evidence="3" id="KW-0731">Sigma factor</keyword>
<dbReference type="SUPFAM" id="SSF88946">
    <property type="entry name" value="Sigma2 domain of RNA polymerase sigma factors"/>
    <property type="match status" value="1"/>
</dbReference>
<dbReference type="InterPro" id="IPR013324">
    <property type="entry name" value="RNA_pol_sigma_r3/r4-like"/>
</dbReference>
<reference evidence="7 8" key="1">
    <citation type="submission" date="2019-11" db="EMBL/GenBank/DDBJ databases">
        <title>Pedobacter sp. HMF7056 Genome sequencing and assembly.</title>
        <authorList>
            <person name="Kang H."/>
            <person name="Kim H."/>
            <person name="Joh K."/>
        </authorList>
    </citation>
    <scope>NUCLEOTIDE SEQUENCE [LARGE SCALE GENOMIC DNA]</scope>
    <source>
        <strain evidence="7 8">HMF7056</strain>
    </source>
</reference>
<evidence type="ECO:0000313" key="7">
    <source>
        <dbReference type="EMBL" id="MXV14584.1"/>
    </source>
</evidence>
<evidence type="ECO:0000256" key="1">
    <source>
        <dbReference type="ARBA" id="ARBA00010641"/>
    </source>
</evidence>
<accession>A0A7K1XUB9</accession>
<sequence>MKIEQQHTSLQQMVEGCQRGDRKQQEQLYRAFASPMFGICLRYGRNREDAEDILQNGFIRVFEKIGSFRNEGSLEGWIKRIMVHTGIECYRKNRRTELVEDISEMSTLLPQADNGAALEVKEMIGLISRLPGNYRTVFNLYAIDGYSHREIAGITGMTELASRTSLCRAREILRQSITGREVRISKLAAAC</sequence>
<dbReference type="RefSeq" id="WP_160905546.1">
    <property type="nucleotide sequence ID" value="NZ_WVHS01000001.1"/>
</dbReference>
<organism evidence="7 8">
    <name type="scientific">Hufsiella ginkgonis</name>
    <dbReference type="NCBI Taxonomy" id="2695274"/>
    <lineage>
        <taxon>Bacteria</taxon>
        <taxon>Pseudomonadati</taxon>
        <taxon>Bacteroidota</taxon>
        <taxon>Sphingobacteriia</taxon>
        <taxon>Sphingobacteriales</taxon>
        <taxon>Sphingobacteriaceae</taxon>
        <taxon>Hufsiella</taxon>
    </lineage>
</organism>
<dbReference type="GO" id="GO:0006352">
    <property type="term" value="P:DNA-templated transcription initiation"/>
    <property type="evidence" value="ECO:0007669"/>
    <property type="project" value="InterPro"/>
</dbReference>
<keyword evidence="4" id="KW-0804">Transcription</keyword>
<dbReference type="InterPro" id="IPR039425">
    <property type="entry name" value="RNA_pol_sigma-70-like"/>
</dbReference>
<dbReference type="GO" id="GO:0016987">
    <property type="term" value="F:sigma factor activity"/>
    <property type="evidence" value="ECO:0007669"/>
    <property type="project" value="UniProtKB-KW"/>
</dbReference>
<comment type="similarity">
    <text evidence="1">Belongs to the sigma-70 factor family. ECF subfamily.</text>
</comment>
<dbReference type="SUPFAM" id="SSF88659">
    <property type="entry name" value="Sigma3 and sigma4 domains of RNA polymerase sigma factors"/>
    <property type="match status" value="1"/>
</dbReference>